<reference evidence="3 4" key="1">
    <citation type="journal article" date="2016" name="Mol. Biol. Evol.">
        <title>Comparative Genomics of Early-Diverging Mushroom-Forming Fungi Provides Insights into the Origins of Lignocellulose Decay Capabilities.</title>
        <authorList>
            <person name="Nagy L.G."/>
            <person name="Riley R."/>
            <person name="Tritt A."/>
            <person name="Adam C."/>
            <person name="Daum C."/>
            <person name="Floudas D."/>
            <person name="Sun H."/>
            <person name="Yadav J.S."/>
            <person name="Pangilinan J."/>
            <person name="Larsson K.H."/>
            <person name="Matsuura K."/>
            <person name="Barry K."/>
            <person name="Labutti K."/>
            <person name="Kuo R."/>
            <person name="Ohm R.A."/>
            <person name="Bhattacharya S.S."/>
            <person name="Shirouzu T."/>
            <person name="Yoshinaga Y."/>
            <person name="Martin F.M."/>
            <person name="Grigoriev I.V."/>
            <person name="Hibbett D.S."/>
        </authorList>
    </citation>
    <scope>NUCLEOTIDE SEQUENCE [LARGE SCALE GENOMIC DNA]</scope>
    <source>
        <strain evidence="3 4">93-53</strain>
    </source>
</reference>
<dbReference type="Gene3D" id="3.40.50.720">
    <property type="entry name" value="NAD(P)-binding Rossmann-like Domain"/>
    <property type="match status" value="1"/>
</dbReference>
<dbReference type="AlphaFoldDB" id="A0A165CX48"/>
<keyword evidence="4" id="KW-1185">Reference proteome</keyword>
<dbReference type="CDD" id="cd05288">
    <property type="entry name" value="PGDH"/>
    <property type="match status" value="1"/>
</dbReference>
<dbReference type="InterPro" id="IPR011032">
    <property type="entry name" value="GroES-like_sf"/>
</dbReference>
<dbReference type="Gene3D" id="3.90.180.10">
    <property type="entry name" value="Medium-chain alcohol dehydrogenases, catalytic domain"/>
    <property type="match status" value="1"/>
</dbReference>
<dbReference type="InterPro" id="IPR013149">
    <property type="entry name" value="ADH-like_C"/>
</dbReference>
<feature type="domain" description="Enoyl reductase (ER)" evidence="2">
    <location>
        <begin position="28"/>
        <end position="338"/>
    </location>
</feature>
<protein>
    <submittedName>
        <fullName evidence="3">NAD(P)-binding protein</fullName>
    </submittedName>
</protein>
<dbReference type="PANTHER" id="PTHR43205">
    <property type="entry name" value="PROSTAGLANDIN REDUCTASE"/>
    <property type="match status" value="1"/>
</dbReference>
<evidence type="ECO:0000259" key="2">
    <source>
        <dbReference type="SMART" id="SM00829"/>
    </source>
</evidence>
<dbReference type="SUPFAM" id="SSF50129">
    <property type="entry name" value="GroES-like"/>
    <property type="match status" value="1"/>
</dbReference>
<dbReference type="GeneID" id="63831618"/>
<dbReference type="InterPro" id="IPR020843">
    <property type="entry name" value="ER"/>
</dbReference>
<dbReference type="InterPro" id="IPR036291">
    <property type="entry name" value="NAD(P)-bd_dom_sf"/>
</dbReference>
<dbReference type="InterPro" id="IPR045010">
    <property type="entry name" value="MDR_fam"/>
</dbReference>
<name>A0A165CX48_9APHY</name>
<dbReference type="Proteomes" id="UP000076871">
    <property type="component" value="Unassembled WGS sequence"/>
</dbReference>
<evidence type="ECO:0000313" key="3">
    <source>
        <dbReference type="EMBL" id="KZT03633.1"/>
    </source>
</evidence>
<keyword evidence="1" id="KW-0560">Oxidoreductase</keyword>
<dbReference type="RefSeq" id="XP_040761373.1">
    <property type="nucleotide sequence ID" value="XM_040914591.1"/>
</dbReference>
<evidence type="ECO:0000256" key="1">
    <source>
        <dbReference type="ARBA" id="ARBA00023002"/>
    </source>
</evidence>
<dbReference type="SMART" id="SM00829">
    <property type="entry name" value="PKS_ER"/>
    <property type="match status" value="1"/>
</dbReference>
<dbReference type="SUPFAM" id="SSF51735">
    <property type="entry name" value="NAD(P)-binding Rossmann-fold domains"/>
    <property type="match status" value="1"/>
</dbReference>
<dbReference type="FunCoup" id="A0A165CX48">
    <property type="interactions" value="71"/>
</dbReference>
<organism evidence="3 4">
    <name type="scientific">Laetiporus sulphureus 93-53</name>
    <dbReference type="NCBI Taxonomy" id="1314785"/>
    <lineage>
        <taxon>Eukaryota</taxon>
        <taxon>Fungi</taxon>
        <taxon>Dikarya</taxon>
        <taxon>Basidiomycota</taxon>
        <taxon>Agaricomycotina</taxon>
        <taxon>Agaricomycetes</taxon>
        <taxon>Polyporales</taxon>
        <taxon>Laetiporus</taxon>
    </lineage>
</organism>
<dbReference type="OrthoDB" id="809632at2759"/>
<dbReference type="Pfam" id="PF00107">
    <property type="entry name" value="ADH_zinc_N"/>
    <property type="match status" value="1"/>
</dbReference>
<dbReference type="EMBL" id="KV427642">
    <property type="protein sequence ID" value="KZT03633.1"/>
    <property type="molecule type" value="Genomic_DNA"/>
</dbReference>
<dbReference type="InterPro" id="IPR041694">
    <property type="entry name" value="ADH_N_2"/>
</dbReference>
<dbReference type="Pfam" id="PF16884">
    <property type="entry name" value="ADH_N_2"/>
    <property type="match status" value="1"/>
</dbReference>
<accession>A0A165CX48</accession>
<dbReference type="PANTHER" id="PTHR43205:SF7">
    <property type="entry name" value="PROSTAGLANDIN REDUCTASE 1"/>
    <property type="match status" value="1"/>
</dbReference>
<dbReference type="GO" id="GO:0016628">
    <property type="term" value="F:oxidoreductase activity, acting on the CH-CH group of donors, NAD or NADP as acceptor"/>
    <property type="evidence" value="ECO:0007669"/>
    <property type="project" value="InterPro"/>
</dbReference>
<gene>
    <name evidence="3" type="ORF">LAESUDRAFT_814510</name>
</gene>
<evidence type="ECO:0000313" key="4">
    <source>
        <dbReference type="Proteomes" id="UP000076871"/>
    </source>
</evidence>
<sequence length="343" mass="37272">MAPVRNGRVLFNEIPTGYPDPSRTTVYDQSQTIDLDNEPLEGGFLVKILVLSIDPYMRGRMRDPSIESYSPAYPTGQPLNNYGVGVVLRSANPSFKPGDHLYGFYPFQEYFVAKDAKGFSVLENKEKLPWSAYVGVLGMPGQTAHHGWKELAHPKKGDVVFVTSGAGPVGATVIQLAKAEGLKVIASAGSEDKVDFIRSIGADVAFNYKMTKALDVLQKNGPINIYWDNVGGETLEAALEAAAVGARFIECGMISTYNGGEPYCVKNLVNIVGKQLRISGFIVDNLHEKWLADFYKEIPPKVASGEFKHKEDISKGLGSAGQAILDVLTGKNKGKKVILVAEE</sequence>
<proteinExistence type="predicted"/>
<dbReference type="InParanoid" id="A0A165CX48"/>